<dbReference type="Pfam" id="PF09695">
    <property type="entry name" value="YtfJ_HI0045"/>
    <property type="match status" value="1"/>
</dbReference>
<feature type="signal peptide" evidence="1">
    <location>
        <begin position="1"/>
        <end position="20"/>
    </location>
</feature>
<dbReference type="Proteomes" id="UP001164748">
    <property type="component" value="Chromosome"/>
</dbReference>
<evidence type="ECO:0000313" key="2">
    <source>
        <dbReference type="EMBL" id="WBA08397.1"/>
    </source>
</evidence>
<accession>A0AA47KKQ1</accession>
<dbReference type="NCBIfam" id="TIGR01626">
    <property type="entry name" value="ytfJ_HI0045"/>
    <property type="match status" value="1"/>
</dbReference>
<feature type="chain" id="PRO_5041260133" evidence="1">
    <location>
        <begin position="21"/>
        <end position="185"/>
    </location>
</feature>
<proteinExistence type="predicted"/>
<dbReference type="EMBL" id="CP114588">
    <property type="protein sequence ID" value="WBA08397.1"/>
    <property type="molecule type" value="Genomic_DNA"/>
</dbReference>
<organism evidence="2 3">
    <name type="scientific">Salinivibrio kushneri</name>
    <dbReference type="NCBI Taxonomy" id="1908198"/>
    <lineage>
        <taxon>Bacteria</taxon>
        <taxon>Pseudomonadati</taxon>
        <taxon>Pseudomonadota</taxon>
        <taxon>Gammaproteobacteria</taxon>
        <taxon>Vibrionales</taxon>
        <taxon>Vibrionaceae</taxon>
        <taxon>Salinivibrio</taxon>
    </lineage>
</organism>
<name>A0AA47KKQ1_9GAMM</name>
<reference evidence="2" key="1">
    <citation type="submission" date="2022-09" db="EMBL/GenBank/DDBJ databases">
        <authorList>
            <person name="Li Z.-J."/>
        </authorList>
    </citation>
    <scope>NUCLEOTIDE SEQUENCE</scope>
    <source>
        <strain evidence="2">TGB11</strain>
    </source>
</reference>
<evidence type="ECO:0000313" key="3">
    <source>
        <dbReference type="Proteomes" id="UP001164748"/>
    </source>
</evidence>
<protein>
    <submittedName>
        <fullName evidence="2">YtfJ family protein</fullName>
    </submittedName>
</protein>
<dbReference type="RefSeq" id="WP_269578864.1">
    <property type="nucleotide sequence ID" value="NZ_CP114588.1"/>
</dbReference>
<keyword evidence="1" id="KW-0732">Signal</keyword>
<dbReference type="AlphaFoldDB" id="A0AA47KKQ1"/>
<sequence length="185" mass="20011">MKKTTLLALTFALLSGTSMAHTIQNGAPLPPAKVAEHGELTLKGDDIAYQVWQTEQLPGKVRVIQAIAGRSSAKEMNAPLMEAITAADFDDARYQTTTIINQDDAIWGTGGFVKSSAEDSKREFSWSSIVLDENGSVADAWRLKEESSLIAVLDDTGSVRFVKEGKLSADEVNQVVSLLTQLVNQ</sequence>
<dbReference type="InterPro" id="IPR006513">
    <property type="entry name" value="YtfJ_HI0045"/>
</dbReference>
<evidence type="ECO:0000256" key="1">
    <source>
        <dbReference type="SAM" id="SignalP"/>
    </source>
</evidence>
<gene>
    <name evidence="2" type="ORF">N8M53_11375</name>
</gene>